<feature type="region of interest" description="Disordered" evidence="1">
    <location>
        <begin position="1"/>
        <end position="167"/>
    </location>
</feature>
<evidence type="ECO:0000313" key="2">
    <source>
        <dbReference type="EMBL" id="KAG2578656.1"/>
    </source>
</evidence>
<protein>
    <submittedName>
        <fullName evidence="2">Uncharacterized protein</fullName>
    </submittedName>
</protein>
<organism evidence="2 3">
    <name type="scientific">Panicum virgatum</name>
    <name type="common">Blackwell switchgrass</name>
    <dbReference type="NCBI Taxonomy" id="38727"/>
    <lineage>
        <taxon>Eukaryota</taxon>
        <taxon>Viridiplantae</taxon>
        <taxon>Streptophyta</taxon>
        <taxon>Embryophyta</taxon>
        <taxon>Tracheophyta</taxon>
        <taxon>Spermatophyta</taxon>
        <taxon>Magnoliopsida</taxon>
        <taxon>Liliopsida</taxon>
        <taxon>Poales</taxon>
        <taxon>Poaceae</taxon>
        <taxon>PACMAD clade</taxon>
        <taxon>Panicoideae</taxon>
        <taxon>Panicodae</taxon>
        <taxon>Paniceae</taxon>
        <taxon>Panicinae</taxon>
        <taxon>Panicum</taxon>
        <taxon>Panicum sect. Hiantes</taxon>
    </lineage>
</organism>
<reference evidence="2" key="1">
    <citation type="submission" date="2020-05" db="EMBL/GenBank/DDBJ databases">
        <title>WGS assembly of Panicum virgatum.</title>
        <authorList>
            <person name="Lovell J.T."/>
            <person name="Jenkins J."/>
            <person name="Shu S."/>
            <person name="Juenger T.E."/>
            <person name="Schmutz J."/>
        </authorList>
    </citation>
    <scope>NUCLEOTIDE SEQUENCE</scope>
    <source>
        <strain evidence="2">AP13</strain>
    </source>
</reference>
<proteinExistence type="predicted"/>
<accession>A0A8T0R002</accession>
<evidence type="ECO:0000313" key="3">
    <source>
        <dbReference type="Proteomes" id="UP000823388"/>
    </source>
</evidence>
<feature type="compositionally biased region" description="Low complexity" evidence="1">
    <location>
        <begin position="39"/>
        <end position="65"/>
    </location>
</feature>
<dbReference type="Proteomes" id="UP000823388">
    <property type="component" value="Chromosome 6N"/>
</dbReference>
<dbReference type="EMBL" id="CM029048">
    <property type="protein sequence ID" value="KAG2578656.1"/>
    <property type="molecule type" value="Genomic_DNA"/>
</dbReference>
<comment type="caution">
    <text evidence="2">The sequence shown here is derived from an EMBL/GenBank/DDBJ whole genome shotgun (WGS) entry which is preliminary data.</text>
</comment>
<feature type="compositionally biased region" description="Low complexity" evidence="1">
    <location>
        <begin position="112"/>
        <end position="126"/>
    </location>
</feature>
<name>A0A8T0R002_PANVG</name>
<feature type="compositionally biased region" description="Pro residues" evidence="1">
    <location>
        <begin position="137"/>
        <end position="149"/>
    </location>
</feature>
<gene>
    <name evidence="2" type="ORF">PVAP13_6NG118300</name>
</gene>
<keyword evidence="3" id="KW-1185">Reference proteome</keyword>
<feature type="compositionally biased region" description="Pro residues" evidence="1">
    <location>
        <begin position="26"/>
        <end position="38"/>
    </location>
</feature>
<sequence>MSDPIHEFSTGPTLPTSRGRASLPRPGKPAPPPPPPPSSASASRSCRRSSSASGRHHPSAPSSPSVAPPPPLGLPVAAPLESPCGSRAPPPPRESPNRRRRRRSAPTRPRPGRAAALPSPSRSRGATPSCRRGARLPQPPVLHLPVPDPAPRRRPPSPPPPIRDPQHRVGFCSAAKKVFLSSSSSSCPRAKRLAGASLLVFANKQDIQGALKPAEIAKGSWCGSKCMICFSYDPVRGFLMD</sequence>
<evidence type="ECO:0000256" key="1">
    <source>
        <dbReference type="SAM" id="MobiDB-lite"/>
    </source>
</evidence>
<dbReference type="AlphaFoldDB" id="A0A8T0R002"/>